<sequence>MSLAITFGSFGDIVTLIQLSAQVISLLTSTCGSSESYQSLILDVSRLQSFLKQLDAAISALDGPSVKNQSSFKEAIASMEACRTSLERIQRRITWNQVRLQKMAGKSWVDMWRRVGWGLFKEAEIEGFRKEIQSYNMLIVQILASINQRSLQILRSDLTDTKDLIHENTATITTVECDVKIILRILQNLDGRLPSSLGYPWETDMDTAMPYEDIFGRRYLVPQCLFLAPYTDPILTTAYQAVQMLHEDFGEDPKFSRFFAQVKTDLRTAHPFYDYDSPGHSPLPFRRTFDTAVSYVLLTAVFQDEVGEILATLAYVLRNRDRLIECWDAGAGSDESARVWYERPRLKLRPRP</sequence>
<dbReference type="PANTHER" id="PTHR38886:SF1">
    <property type="entry name" value="NACHT-NTPASE AND P-LOOP NTPASES N-TERMINAL DOMAIN-CONTAINING PROTEIN"/>
    <property type="match status" value="1"/>
</dbReference>
<evidence type="ECO:0000313" key="3">
    <source>
        <dbReference type="Proteomes" id="UP000027265"/>
    </source>
</evidence>
<dbReference type="Pfam" id="PF17111">
    <property type="entry name" value="PigL_N"/>
    <property type="match status" value="1"/>
</dbReference>
<organism evidence="2 3">
    <name type="scientific">Jaapia argillacea MUCL 33604</name>
    <dbReference type="NCBI Taxonomy" id="933084"/>
    <lineage>
        <taxon>Eukaryota</taxon>
        <taxon>Fungi</taxon>
        <taxon>Dikarya</taxon>
        <taxon>Basidiomycota</taxon>
        <taxon>Agaricomycotina</taxon>
        <taxon>Agaricomycetes</taxon>
        <taxon>Agaricomycetidae</taxon>
        <taxon>Jaapiales</taxon>
        <taxon>Jaapiaceae</taxon>
        <taxon>Jaapia</taxon>
    </lineage>
</organism>
<dbReference type="EMBL" id="KL197716">
    <property type="protein sequence ID" value="KDQ58919.1"/>
    <property type="molecule type" value="Genomic_DNA"/>
</dbReference>
<reference evidence="3" key="1">
    <citation type="journal article" date="2014" name="Proc. Natl. Acad. Sci. U.S.A.">
        <title>Extensive sampling of basidiomycete genomes demonstrates inadequacy of the white-rot/brown-rot paradigm for wood decay fungi.</title>
        <authorList>
            <person name="Riley R."/>
            <person name="Salamov A.A."/>
            <person name="Brown D.W."/>
            <person name="Nagy L.G."/>
            <person name="Floudas D."/>
            <person name="Held B.W."/>
            <person name="Levasseur A."/>
            <person name="Lombard V."/>
            <person name="Morin E."/>
            <person name="Otillar R."/>
            <person name="Lindquist E.A."/>
            <person name="Sun H."/>
            <person name="LaButti K.M."/>
            <person name="Schmutz J."/>
            <person name="Jabbour D."/>
            <person name="Luo H."/>
            <person name="Baker S.E."/>
            <person name="Pisabarro A.G."/>
            <person name="Walton J.D."/>
            <person name="Blanchette R.A."/>
            <person name="Henrissat B."/>
            <person name="Martin F."/>
            <person name="Cullen D."/>
            <person name="Hibbett D.S."/>
            <person name="Grigoriev I.V."/>
        </authorList>
    </citation>
    <scope>NUCLEOTIDE SEQUENCE [LARGE SCALE GENOMIC DNA]</scope>
    <source>
        <strain evidence="3">MUCL 33604</strain>
    </source>
</reference>
<dbReference type="HOGENOM" id="CLU_787689_0_0_1"/>
<evidence type="ECO:0000313" key="2">
    <source>
        <dbReference type="EMBL" id="KDQ58919.1"/>
    </source>
</evidence>
<gene>
    <name evidence="2" type="ORF">JAAARDRAFT_56926</name>
</gene>
<dbReference type="PANTHER" id="PTHR38886">
    <property type="entry name" value="SESA DOMAIN-CONTAINING PROTEIN"/>
    <property type="match status" value="1"/>
</dbReference>
<feature type="domain" description="Azaphilone pigments biosynthesis cluster protein L N-terminal" evidence="1">
    <location>
        <begin position="13"/>
        <end position="171"/>
    </location>
</feature>
<dbReference type="OrthoDB" id="3271094at2759"/>
<accession>A0A067PW43</accession>
<name>A0A067PW43_9AGAM</name>
<keyword evidence="3" id="KW-1185">Reference proteome</keyword>
<dbReference type="AlphaFoldDB" id="A0A067PW43"/>
<dbReference type="InterPro" id="IPR031348">
    <property type="entry name" value="PigL_N"/>
</dbReference>
<proteinExistence type="predicted"/>
<evidence type="ECO:0000259" key="1">
    <source>
        <dbReference type="Pfam" id="PF17111"/>
    </source>
</evidence>
<protein>
    <recommendedName>
        <fullName evidence="1">Azaphilone pigments biosynthesis cluster protein L N-terminal domain-containing protein</fullName>
    </recommendedName>
</protein>
<dbReference type="Proteomes" id="UP000027265">
    <property type="component" value="Unassembled WGS sequence"/>
</dbReference>
<dbReference type="InParanoid" id="A0A067PW43"/>